<evidence type="ECO:0000313" key="2">
    <source>
        <dbReference type="Proteomes" id="UP001516400"/>
    </source>
</evidence>
<evidence type="ECO:0000313" key="1">
    <source>
        <dbReference type="EMBL" id="KAL3283916.1"/>
    </source>
</evidence>
<name>A0ABD2NZX0_9CUCU</name>
<dbReference type="AlphaFoldDB" id="A0ABD2NZX0"/>
<protein>
    <submittedName>
        <fullName evidence="1">Uncharacterized protein</fullName>
    </submittedName>
</protein>
<keyword evidence="2" id="KW-1185">Reference proteome</keyword>
<organism evidence="1 2">
    <name type="scientific">Cryptolaemus montrouzieri</name>
    <dbReference type="NCBI Taxonomy" id="559131"/>
    <lineage>
        <taxon>Eukaryota</taxon>
        <taxon>Metazoa</taxon>
        <taxon>Ecdysozoa</taxon>
        <taxon>Arthropoda</taxon>
        <taxon>Hexapoda</taxon>
        <taxon>Insecta</taxon>
        <taxon>Pterygota</taxon>
        <taxon>Neoptera</taxon>
        <taxon>Endopterygota</taxon>
        <taxon>Coleoptera</taxon>
        <taxon>Polyphaga</taxon>
        <taxon>Cucujiformia</taxon>
        <taxon>Coccinelloidea</taxon>
        <taxon>Coccinellidae</taxon>
        <taxon>Scymninae</taxon>
        <taxon>Scymnini</taxon>
        <taxon>Cryptolaemus</taxon>
    </lineage>
</organism>
<reference evidence="1 2" key="1">
    <citation type="journal article" date="2021" name="BMC Biol.">
        <title>Horizontally acquired antibacterial genes associated with adaptive radiation of ladybird beetles.</title>
        <authorList>
            <person name="Li H.S."/>
            <person name="Tang X.F."/>
            <person name="Huang Y.H."/>
            <person name="Xu Z.Y."/>
            <person name="Chen M.L."/>
            <person name="Du X.Y."/>
            <person name="Qiu B.Y."/>
            <person name="Chen P.T."/>
            <person name="Zhang W."/>
            <person name="Slipinski A."/>
            <person name="Escalona H.E."/>
            <person name="Waterhouse R.M."/>
            <person name="Zwick A."/>
            <person name="Pang H."/>
        </authorList>
    </citation>
    <scope>NUCLEOTIDE SEQUENCE [LARGE SCALE GENOMIC DNA]</scope>
    <source>
        <strain evidence="1">SYSU2018</strain>
    </source>
</reference>
<sequence length="126" mass="14421">MEISSDFISISGILINAKAKYGDLSNIKDKGYGDEEKVSYVLKSLMSFLNAGKYMEDGSPLKEFKCYFEELSMFLIVNSEFSSPFCMKEYEHLTFNIPKISQYLLCRLITGLNITEYFCATLEKLP</sequence>
<proteinExistence type="predicted"/>
<comment type="caution">
    <text evidence="1">The sequence shown here is derived from an EMBL/GenBank/DDBJ whole genome shotgun (WGS) entry which is preliminary data.</text>
</comment>
<gene>
    <name evidence="1" type="ORF">HHI36_018085</name>
</gene>
<dbReference type="Proteomes" id="UP001516400">
    <property type="component" value="Unassembled WGS sequence"/>
</dbReference>
<accession>A0ABD2NZX0</accession>
<dbReference type="EMBL" id="JABFTP020000165">
    <property type="protein sequence ID" value="KAL3283916.1"/>
    <property type="molecule type" value="Genomic_DNA"/>
</dbReference>